<gene>
    <name evidence="2" type="ORF">DES45_11276</name>
</gene>
<sequence length="64" mass="6787">MSTTRILVLLGAITLVLPLCLFMVAAGSNPNVSGNLISTVLGGIVFTIFLIGAVFEIKRMVDKH</sequence>
<proteinExistence type="predicted"/>
<evidence type="ECO:0000256" key="1">
    <source>
        <dbReference type="SAM" id="Phobius"/>
    </source>
</evidence>
<evidence type="ECO:0000313" key="3">
    <source>
        <dbReference type="Proteomes" id="UP000254925"/>
    </source>
</evidence>
<accession>A0A370HAA7</accession>
<dbReference type="OrthoDB" id="8020264at2"/>
<organism evidence="2 3">
    <name type="scientific">Microvirga subterranea</name>
    <dbReference type="NCBI Taxonomy" id="186651"/>
    <lineage>
        <taxon>Bacteria</taxon>
        <taxon>Pseudomonadati</taxon>
        <taxon>Pseudomonadota</taxon>
        <taxon>Alphaproteobacteria</taxon>
        <taxon>Hyphomicrobiales</taxon>
        <taxon>Methylobacteriaceae</taxon>
        <taxon>Microvirga</taxon>
    </lineage>
</organism>
<dbReference type="EMBL" id="QQBB01000012">
    <property type="protein sequence ID" value="RDI53872.1"/>
    <property type="molecule type" value="Genomic_DNA"/>
</dbReference>
<dbReference type="AlphaFoldDB" id="A0A370HAA7"/>
<keyword evidence="1" id="KW-0472">Membrane</keyword>
<evidence type="ECO:0000313" key="2">
    <source>
        <dbReference type="EMBL" id="RDI53872.1"/>
    </source>
</evidence>
<dbReference type="RefSeq" id="WP_114772548.1">
    <property type="nucleotide sequence ID" value="NZ_QQBB01000012.1"/>
</dbReference>
<comment type="caution">
    <text evidence="2">The sequence shown here is derived from an EMBL/GenBank/DDBJ whole genome shotgun (WGS) entry which is preliminary data.</text>
</comment>
<dbReference type="Proteomes" id="UP000254925">
    <property type="component" value="Unassembled WGS sequence"/>
</dbReference>
<protein>
    <submittedName>
        <fullName evidence="2">Uncharacterized protein</fullName>
    </submittedName>
</protein>
<name>A0A370HAA7_9HYPH</name>
<keyword evidence="1" id="KW-1133">Transmembrane helix</keyword>
<feature type="transmembrane region" description="Helical" evidence="1">
    <location>
        <begin position="36"/>
        <end position="55"/>
    </location>
</feature>
<reference evidence="2 3" key="1">
    <citation type="submission" date="2018-07" db="EMBL/GenBank/DDBJ databases">
        <title>Genomic Encyclopedia of Type Strains, Phase IV (KMG-IV): sequencing the most valuable type-strain genomes for metagenomic binning, comparative biology and taxonomic classification.</title>
        <authorList>
            <person name="Goeker M."/>
        </authorList>
    </citation>
    <scope>NUCLEOTIDE SEQUENCE [LARGE SCALE GENOMIC DNA]</scope>
    <source>
        <strain evidence="2 3">DSM 14364</strain>
    </source>
</reference>
<keyword evidence="1" id="KW-0812">Transmembrane</keyword>
<keyword evidence="3" id="KW-1185">Reference proteome</keyword>